<dbReference type="EC" id="2.1.1.80" evidence="5"/>
<dbReference type="EMBL" id="CP001720">
    <property type="protein sequence ID" value="ACV61627.1"/>
    <property type="molecule type" value="Genomic_DNA"/>
</dbReference>
<dbReference type="OrthoDB" id="9816309at2"/>
<dbReference type="SMART" id="SM00138">
    <property type="entry name" value="MeTrc"/>
    <property type="match status" value="1"/>
</dbReference>
<dbReference type="PROSITE" id="PS50123">
    <property type="entry name" value="CHER"/>
    <property type="match status" value="1"/>
</dbReference>
<reference evidence="5 6" key="1">
    <citation type="journal article" date="2009" name="Stand. Genomic Sci.">
        <title>Complete genome sequence of Desulfotomaculum acetoxidans type strain (5575).</title>
        <authorList>
            <person name="Spring S."/>
            <person name="Lapidus A."/>
            <person name="Schroder M."/>
            <person name="Gleim D."/>
            <person name="Sims D."/>
            <person name="Meincke L."/>
            <person name="Glavina Del Rio T."/>
            <person name="Tice H."/>
            <person name="Copeland A."/>
            <person name="Cheng J.F."/>
            <person name="Lucas S."/>
            <person name="Chen F."/>
            <person name="Nolan M."/>
            <person name="Bruce D."/>
            <person name="Goodwin L."/>
            <person name="Pitluck S."/>
            <person name="Ivanova N."/>
            <person name="Mavromatis K."/>
            <person name="Mikhailova N."/>
            <person name="Pati A."/>
            <person name="Chen A."/>
            <person name="Palaniappan K."/>
            <person name="Land M."/>
            <person name="Hauser L."/>
            <person name="Chang Y.J."/>
            <person name="Jeffries C.D."/>
            <person name="Chain P."/>
            <person name="Saunders E."/>
            <person name="Brettin T."/>
            <person name="Detter J.C."/>
            <person name="Goker M."/>
            <person name="Bristow J."/>
            <person name="Eisen J.A."/>
            <person name="Markowitz V."/>
            <person name="Hugenholtz P."/>
            <person name="Kyrpides N.C."/>
            <person name="Klenk H.P."/>
            <person name="Han C."/>
        </authorList>
    </citation>
    <scope>NUCLEOTIDE SEQUENCE [LARGE SCALE GENOMIC DNA]</scope>
    <source>
        <strain evidence="6">ATCC 49208 / DSM 771 / VKM B-1644</strain>
    </source>
</reference>
<dbReference type="InterPro" id="IPR029063">
    <property type="entry name" value="SAM-dependent_MTases_sf"/>
</dbReference>
<dbReference type="SUPFAM" id="SSF53335">
    <property type="entry name" value="S-adenosyl-L-methionine-dependent methyltransferases"/>
    <property type="match status" value="1"/>
</dbReference>
<dbReference type="AlphaFoldDB" id="C8W1I2"/>
<organism evidence="5 6">
    <name type="scientific">Desulfofarcimen acetoxidans (strain ATCC 49208 / DSM 771 / KCTC 5769 / VKM B-1644 / 5575)</name>
    <name type="common">Desulfotomaculum acetoxidans</name>
    <dbReference type="NCBI Taxonomy" id="485916"/>
    <lineage>
        <taxon>Bacteria</taxon>
        <taxon>Bacillati</taxon>
        <taxon>Bacillota</taxon>
        <taxon>Clostridia</taxon>
        <taxon>Eubacteriales</taxon>
        <taxon>Peptococcaceae</taxon>
        <taxon>Desulfofarcimen</taxon>
    </lineage>
</organism>
<dbReference type="KEGG" id="dae:Dtox_0713"/>
<dbReference type="PRINTS" id="PR00996">
    <property type="entry name" value="CHERMTFRASE"/>
</dbReference>
<evidence type="ECO:0000256" key="1">
    <source>
        <dbReference type="ARBA" id="ARBA00022603"/>
    </source>
</evidence>
<dbReference type="GO" id="GO:0008983">
    <property type="term" value="F:protein-glutamate O-methyltransferase activity"/>
    <property type="evidence" value="ECO:0007669"/>
    <property type="project" value="UniProtKB-EC"/>
</dbReference>
<dbReference type="PANTHER" id="PTHR24422:SF19">
    <property type="entry name" value="CHEMOTAXIS PROTEIN METHYLTRANSFERASE"/>
    <property type="match status" value="1"/>
</dbReference>
<sequence length="256" mass="30132">MDFNTFKDKMYNNFRLDLHSYKENQLKRRMESLLSRMNMGTDYEKFYKAISTDREMYIKFLDTLTINVTEFFRDTNIFKSLETKVLPELLQKKKQLKIWSAACSNGAEPYSLAILMDELVPGVKFELEATDIDDKILSQAMAGIYTAEQVRNISANRLNKYFRKQANNYYVIESIKNKVKFKKHDLLLDKYGFGYNLIVCRNVTIYFTRDAQNLVNEKFSKALNQGGYLFIGGSEMIFNYKSYGYEKSLPCFYKKT</sequence>
<dbReference type="RefSeq" id="WP_015756345.1">
    <property type="nucleotide sequence ID" value="NC_013216.1"/>
</dbReference>
<evidence type="ECO:0000256" key="2">
    <source>
        <dbReference type="ARBA" id="ARBA00022679"/>
    </source>
</evidence>
<dbReference type="HOGENOM" id="CLU_025854_1_1_9"/>
<dbReference type="SUPFAM" id="SSF47757">
    <property type="entry name" value="Chemotaxis receptor methyltransferase CheR, N-terminal domain"/>
    <property type="match status" value="1"/>
</dbReference>
<protein>
    <submittedName>
        <fullName evidence="5">MCP methyltransferase, CheR-type</fullName>
        <ecNumber evidence="5">2.1.1.80</ecNumber>
    </submittedName>
</protein>
<evidence type="ECO:0000256" key="3">
    <source>
        <dbReference type="ARBA" id="ARBA00022691"/>
    </source>
</evidence>
<dbReference type="InterPro" id="IPR022642">
    <property type="entry name" value="CheR_C"/>
</dbReference>
<dbReference type="InterPro" id="IPR050903">
    <property type="entry name" value="Bact_Chemotaxis_MeTrfase"/>
</dbReference>
<evidence type="ECO:0000313" key="6">
    <source>
        <dbReference type="Proteomes" id="UP000002217"/>
    </source>
</evidence>
<feature type="domain" description="CheR-type methyltransferase" evidence="4">
    <location>
        <begin position="1"/>
        <end position="256"/>
    </location>
</feature>
<dbReference type="eggNOG" id="COG1352">
    <property type="taxonomic scope" value="Bacteria"/>
</dbReference>
<dbReference type="Pfam" id="PF03705">
    <property type="entry name" value="CheR_N"/>
    <property type="match status" value="1"/>
</dbReference>
<keyword evidence="2 5" id="KW-0808">Transferase</keyword>
<dbReference type="STRING" id="485916.Dtox_0713"/>
<gene>
    <name evidence="5" type="ordered locus">Dtox_0713</name>
</gene>
<dbReference type="Pfam" id="PF01739">
    <property type="entry name" value="CheR"/>
    <property type="match status" value="1"/>
</dbReference>
<dbReference type="Gene3D" id="3.40.50.150">
    <property type="entry name" value="Vaccinia Virus protein VP39"/>
    <property type="match status" value="1"/>
</dbReference>
<keyword evidence="6" id="KW-1185">Reference proteome</keyword>
<name>C8W1I2_DESAS</name>
<accession>C8W1I2</accession>
<keyword evidence="1 5" id="KW-0489">Methyltransferase</keyword>
<dbReference type="Proteomes" id="UP000002217">
    <property type="component" value="Chromosome"/>
</dbReference>
<dbReference type="GO" id="GO:0032259">
    <property type="term" value="P:methylation"/>
    <property type="evidence" value="ECO:0007669"/>
    <property type="project" value="UniProtKB-KW"/>
</dbReference>
<evidence type="ECO:0000313" key="5">
    <source>
        <dbReference type="EMBL" id="ACV61627.1"/>
    </source>
</evidence>
<dbReference type="InterPro" id="IPR000780">
    <property type="entry name" value="CheR_MeTrfase"/>
</dbReference>
<evidence type="ECO:0000259" key="4">
    <source>
        <dbReference type="PROSITE" id="PS50123"/>
    </source>
</evidence>
<keyword evidence="3" id="KW-0949">S-adenosyl-L-methionine</keyword>
<proteinExistence type="predicted"/>
<dbReference type="InterPro" id="IPR022641">
    <property type="entry name" value="CheR_N"/>
</dbReference>
<dbReference type="PANTHER" id="PTHR24422">
    <property type="entry name" value="CHEMOTAXIS PROTEIN METHYLTRANSFERASE"/>
    <property type="match status" value="1"/>
</dbReference>